<name>A0A1V9YDF9_ACHHY</name>
<keyword evidence="12" id="KW-0999">Mitochondrion inner membrane</keyword>
<dbReference type="Proteomes" id="UP000243579">
    <property type="component" value="Unassembled WGS sequence"/>
</dbReference>
<keyword evidence="9 12" id="KW-0456">Lyase</keyword>
<feature type="active site" description="Charge relay system; for autoendoproteolytic cleavage activity" evidence="12">
    <location>
        <position position="255"/>
    </location>
</feature>
<comment type="pathway">
    <text evidence="1">Lipid metabolism.</text>
</comment>
<feature type="topological domain" description="Mitochondrial matrix" evidence="12">
    <location>
        <begin position="1"/>
        <end position="42"/>
    </location>
</feature>
<comment type="subunit">
    <text evidence="12">Heterodimer of a large membrane-associated beta subunit and a small pyruvoyl-containing alpha subunit.</text>
</comment>
<dbReference type="PANTHER" id="PTHR10067">
    <property type="entry name" value="PHOSPHATIDYLSERINE DECARBOXYLASE"/>
    <property type="match status" value="1"/>
</dbReference>
<evidence type="ECO:0000313" key="14">
    <source>
        <dbReference type="EMBL" id="OQR83732.1"/>
    </source>
</evidence>
<evidence type="ECO:0000256" key="10">
    <source>
        <dbReference type="ARBA" id="ARBA00023264"/>
    </source>
</evidence>
<feature type="active site" description="Charge relay system; for autoendoproteolytic cleavage activity" evidence="12">
    <location>
        <position position="178"/>
    </location>
</feature>
<feature type="topological domain" description="Mitochondrial intermembrane" evidence="12">
    <location>
        <begin position="62"/>
        <end position="465"/>
    </location>
</feature>
<dbReference type="InterPro" id="IPR033177">
    <property type="entry name" value="PSD-B"/>
</dbReference>
<comment type="pathway">
    <text evidence="12">Phospholipid metabolism; phosphatidylethanolamine biosynthesis; phosphatidylethanolamine from CDP-diacylglycerol: step 2/2.</text>
</comment>
<keyword evidence="10 12" id="KW-1208">Phospholipid metabolism</keyword>
<gene>
    <name evidence="14" type="ORF">ACHHYP_14345</name>
</gene>
<protein>
    <recommendedName>
        <fullName evidence="12">Phosphatidylserine decarboxylase proenzyme, mitochondrial</fullName>
        <ecNumber evidence="12">4.1.1.65</ecNumber>
    </recommendedName>
    <component>
        <recommendedName>
            <fullName evidence="12">Phosphatidylserine decarboxylase beta chain</fullName>
        </recommendedName>
    </component>
    <component>
        <recommendedName>
            <fullName evidence="12">Phosphatidylserine decarboxylase alpha chain</fullName>
        </recommendedName>
    </component>
</protein>
<comment type="similarity">
    <text evidence="12">Belongs to the phosphatidylserine decarboxylase family. PSD-B subfamily. Eukaryotic type I sub-subfamily.</text>
</comment>
<keyword evidence="2 12" id="KW-0444">Lipid biosynthesis</keyword>
<evidence type="ECO:0000256" key="7">
    <source>
        <dbReference type="ARBA" id="ARBA00023136"/>
    </source>
</evidence>
<comment type="PTM">
    <text evidence="12">Is synthesized initially as an inactive proenzyme. Formation of the active enzyme involves a self-maturation process in which the active site pyruvoyl group is generated from an internal serine residue via an autocatalytic post-translational modification. Two non-identical subunits are generated from the proenzyme in this reaction, and the pyruvate is formed at the N-terminus of the alpha chain, which is derived from the carboxyl end of the proenzyme. The autoendoproteolytic cleavage occurs by a canonical serine protease mechanism, in which the side chain hydroxyl group of the serine supplies its oxygen atom to form the C-terminus of the beta chain, while the remainder of the serine residue undergoes an oxidative deamination to produce ammonia and the pyruvoyl prosthetic group on the alpha chain. During this reaction, the Ser that is part of the protease active site of the proenzyme becomes the pyruvoyl prosthetic group, which constitutes an essential element of the active site of the mature decarboxylase.</text>
</comment>
<dbReference type="EMBL" id="JNBR01002082">
    <property type="protein sequence ID" value="OQR83732.1"/>
    <property type="molecule type" value="Genomic_DNA"/>
</dbReference>
<keyword evidence="15" id="KW-1185">Reference proteome</keyword>
<evidence type="ECO:0000256" key="11">
    <source>
        <dbReference type="ARBA" id="ARBA00023317"/>
    </source>
</evidence>
<feature type="region of interest" description="Disordered" evidence="13">
    <location>
        <begin position="445"/>
        <end position="465"/>
    </location>
</feature>
<feature type="modified residue" description="Pyruvic acid (Ser); by autocatalysis" evidence="12">
    <location>
        <position position="363"/>
    </location>
</feature>
<dbReference type="AlphaFoldDB" id="A0A1V9YDF9"/>
<comment type="catalytic activity">
    <reaction evidence="12">
        <text>a 1,2-diacyl-sn-glycero-3-phospho-L-serine + H(+) = a 1,2-diacyl-sn-glycero-3-phosphoethanolamine + CO2</text>
        <dbReference type="Rhea" id="RHEA:20828"/>
        <dbReference type="ChEBI" id="CHEBI:15378"/>
        <dbReference type="ChEBI" id="CHEBI:16526"/>
        <dbReference type="ChEBI" id="CHEBI:57262"/>
        <dbReference type="ChEBI" id="CHEBI:64612"/>
        <dbReference type="EC" id="4.1.1.65"/>
    </reaction>
</comment>
<feature type="chain" id="PRO_5023531100" description="Phosphatidylserine decarboxylase alpha chain" evidence="12">
    <location>
        <begin position="363"/>
        <end position="465"/>
    </location>
</feature>
<organism evidence="14 15">
    <name type="scientific">Achlya hypogyna</name>
    <name type="common">Oomycete</name>
    <name type="synonym">Protoachlya hypogyna</name>
    <dbReference type="NCBI Taxonomy" id="1202772"/>
    <lineage>
        <taxon>Eukaryota</taxon>
        <taxon>Sar</taxon>
        <taxon>Stramenopiles</taxon>
        <taxon>Oomycota</taxon>
        <taxon>Saprolegniomycetes</taxon>
        <taxon>Saprolegniales</taxon>
        <taxon>Achlyaceae</taxon>
        <taxon>Achlya</taxon>
    </lineage>
</organism>
<keyword evidence="5 12" id="KW-1133">Transmembrane helix</keyword>
<dbReference type="GO" id="GO:0016540">
    <property type="term" value="P:protein autoprocessing"/>
    <property type="evidence" value="ECO:0007669"/>
    <property type="project" value="UniProtKB-UniRule"/>
</dbReference>
<evidence type="ECO:0000256" key="3">
    <source>
        <dbReference type="ARBA" id="ARBA00022692"/>
    </source>
</evidence>
<evidence type="ECO:0000256" key="12">
    <source>
        <dbReference type="HAMAP-Rule" id="MF_03208"/>
    </source>
</evidence>
<comment type="subcellular location">
    <molecule>Phosphatidylserine decarboxylase alpha chain</molecule>
    <subcellularLocation>
        <location evidence="12">Mitochondrion inner membrane</location>
        <topology evidence="12">Peripheral membrane protein</topology>
        <orientation evidence="12">Intermembrane side</orientation>
    </subcellularLocation>
    <text evidence="12">Anchored to the mitochondrial inner membrane through its interaction with the integral membrane beta chain.</text>
</comment>
<keyword evidence="3 12" id="KW-0812">Transmembrane</keyword>
<keyword evidence="8 12" id="KW-0594">Phospholipid biosynthesis</keyword>
<keyword evidence="4 12" id="KW-0210">Decarboxylase</keyword>
<keyword evidence="6 12" id="KW-0443">Lipid metabolism</keyword>
<reference evidence="14 15" key="1">
    <citation type="journal article" date="2014" name="Genome Biol. Evol.">
        <title>The secreted proteins of Achlya hypogyna and Thraustotheca clavata identify the ancestral oomycete secretome and reveal gene acquisitions by horizontal gene transfer.</title>
        <authorList>
            <person name="Misner I."/>
            <person name="Blouin N."/>
            <person name="Leonard G."/>
            <person name="Richards T.A."/>
            <person name="Lane C.E."/>
        </authorList>
    </citation>
    <scope>NUCLEOTIDE SEQUENCE [LARGE SCALE GENOMIC DNA]</scope>
    <source>
        <strain evidence="14 15">ATCC 48635</strain>
    </source>
</reference>
<dbReference type="STRING" id="1202772.A0A1V9YDF9"/>
<keyword evidence="7 12" id="KW-0472">Membrane</keyword>
<feature type="compositionally biased region" description="Basic and acidic residues" evidence="13">
    <location>
        <begin position="445"/>
        <end position="456"/>
    </location>
</feature>
<evidence type="ECO:0000256" key="6">
    <source>
        <dbReference type="ARBA" id="ARBA00023098"/>
    </source>
</evidence>
<dbReference type="OrthoDB" id="4330at2759"/>
<evidence type="ECO:0000256" key="4">
    <source>
        <dbReference type="ARBA" id="ARBA00022793"/>
    </source>
</evidence>
<dbReference type="HAMAP" id="MF_03208">
    <property type="entry name" value="PS_decarb_PSD_B_type1_euk"/>
    <property type="match status" value="1"/>
</dbReference>
<sequence>MFRLRPPMTARGLILKSACRQQSTSASEAPKRKASFGKIVGRAAGAGMLVVAGLQLYHLNNPTEEERLFNPATVFARLPGDKTPLEERMASETQYMGLSVIPYRGISRLWGFVNDIELPMWAREPVYKAWTYAFDCQLHEMKYPLKEYRNLGEFFSRPLKEGARVVDRDPRVMSSPVDGRMATIGVVDGSQGIPVLEQIKVFVDPRPGLTVSQGARYRMDEFLGSIPDFFSEKTPGKRLYHCVIYLAPGDYHRIHSPIDWSVEERRHFPGNLFPVNSLAVNFVPSLFTANERIALLGQWKHGFYSLTAVGATNVGSIGISLEPELVTNLGSQDRLGGTCLAKVYEAQHLVSRGDQVAEFKLGSTVVLVFEAPEDFEFSVQPGEKIRYGQPIGRFTKEATPEGPSTFPSTAELIKHAPPSRSYFGEVSHLLGKVFGSALQETTEKALTSDKIADSRESLGPAYTKE</sequence>
<feature type="active site" description="Charge relay system; for autoendoproteolytic cleavage activity" evidence="12">
    <location>
        <position position="363"/>
    </location>
</feature>
<evidence type="ECO:0000256" key="5">
    <source>
        <dbReference type="ARBA" id="ARBA00022989"/>
    </source>
</evidence>
<dbReference type="InterPro" id="IPR003817">
    <property type="entry name" value="PS_Dcarbxylase"/>
</dbReference>
<accession>A0A1V9YDF9</accession>
<comment type="subcellular location">
    <molecule>Phosphatidylserine decarboxylase beta chain</molecule>
    <subcellularLocation>
        <location evidence="12">Mitochondrion inner membrane</location>
        <topology evidence="12">Single-pass membrane protein</topology>
        <orientation evidence="12">Intermembrane side</orientation>
    </subcellularLocation>
</comment>
<evidence type="ECO:0000256" key="9">
    <source>
        <dbReference type="ARBA" id="ARBA00023239"/>
    </source>
</evidence>
<dbReference type="EC" id="4.1.1.65" evidence="12"/>
<comment type="caution">
    <text evidence="14">The sequence shown here is derived from an EMBL/GenBank/DDBJ whole genome shotgun (WGS) entry which is preliminary data.</text>
</comment>
<dbReference type="UniPathway" id="UPA00558">
    <property type="reaction ID" value="UER00616"/>
</dbReference>
<evidence type="ECO:0000256" key="2">
    <source>
        <dbReference type="ARBA" id="ARBA00022516"/>
    </source>
</evidence>
<feature type="active site" description="Schiff-base intermediate with substrate; via pyruvic acid; for decarboxylase activity" evidence="12">
    <location>
        <position position="363"/>
    </location>
</feature>
<evidence type="ECO:0000256" key="8">
    <source>
        <dbReference type="ARBA" id="ARBA00023209"/>
    </source>
</evidence>
<dbReference type="PANTHER" id="PTHR10067:SF6">
    <property type="entry name" value="PHOSPHATIDYLSERINE DECARBOXYLASE PROENZYME, MITOCHONDRIAL"/>
    <property type="match status" value="1"/>
</dbReference>
<dbReference type="GO" id="GO:0006646">
    <property type="term" value="P:phosphatidylethanolamine biosynthetic process"/>
    <property type="evidence" value="ECO:0007669"/>
    <property type="project" value="UniProtKB-UniRule"/>
</dbReference>
<evidence type="ECO:0000256" key="1">
    <source>
        <dbReference type="ARBA" id="ARBA00005189"/>
    </source>
</evidence>
<dbReference type="InterPro" id="IPR033661">
    <property type="entry name" value="PSD_type1_euk"/>
</dbReference>
<evidence type="ECO:0000256" key="13">
    <source>
        <dbReference type="SAM" id="MobiDB-lite"/>
    </source>
</evidence>
<keyword evidence="12" id="KW-0496">Mitochondrion</keyword>
<comment type="cofactor">
    <cofactor evidence="12">
        <name>pyruvate</name>
        <dbReference type="ChEBI" id="CHEBI:15361"/>
    </cofactor>
    <text evidence="12">Binds 1 pyruvoyl group covalently per subunit.</text>
</comment>
<feature type="chain" id="PRO_5023531099" description="Phosphatidylserine decarboxylase beta chain" evidence="12">
    <location>
        <begin position="1"/>
        <end position="362"/>
    </location>
</feature>
<keyword evidence="11 12" id="KW-0670">Pyruvate</keyword>
<proteinExistence type="inferred from homology"/>
<dbReference type="GO" id="GO:0005743">
    <property type="term" value="C:mitochondrial inner membrane"/>
    <property type="evidence" value="ECO:0007669"/>
    <property type="project" value="UniProtKB-SubCell"/>
</dbReference>
<feature type="site" description="Cleavage (non-hydrolytic); by autocatalysis" evidence="12">
    <location>
        <begin position="362"/>
        <end position="363"/>
    </location>
</feature>
<dbReference type="NCBIfam" id="TIGR00163">
    <property type="entry name" value="PS_decarb"/>
    <property type="match status" value="1"/>
</dbReference>
<dbReference type="Pfam" id="PF02666">
    <property type="entry name" value="PS_Dcarbxylase"/>
    <property type="match status" value="1"/>
</dbReference>
<evidence type="ECO:0000313" key="15">
    <source>
        <dbReference type="Proteomes" id="UP000243579"/>
    </source>
</evidence>
<keyword evidence="12" id="KW-0865">Zymogen</keyword>
<comment type="function">
    <text evidence="12">Catalyzes the formation of phosphatidylethanolamine (PtdEtn) from phosphatidylserine (PtdSer). Plays a central role in phospholipid metabolism and in the interorganelle trafficking of phosphatidylserine.</text>
</comment>
<dbReference type="GO" id="GO:0004609">
    <property type="term" value="F:phosphatidylserine decarboxylase activity"/>
    <property type="evidence" value="ECO:0007669"/>
    <property type="project" value="UniProtKB-UniRule"/>
</dbReference>